<gene>
    <name evidence="1" type="ORF">P4T90_07280</name>
</gene>
<accession>A0ABU6MEH2</accession>
<keyword evidence="2" id="KW-1185">Reference proteome</keyword>
<proteinExistence type="predicted"/>
<comment type="caution">
    <text evidence="1">The sequence shown here is derived from an EMBL/GenBank/DDBJ whole genome shotgun (WGS) entry which is preliminary data.</text>
</comment>
<name>A0ABU6MEH2_9BACI</name>
<dbReference type="EMBL" id="JARMAB010000008">
    <property type="protein sequence ID" value="MED1202895.1"/>
    <property type="molecule type" value="Genomic_DNA"/>
</dbReference>
<evidence type="ECO:0000313" key="1">
    <source>
        <dbReference type="EMBL" id="MED1202895.1"/>
    </source>
</evidence>
<reference evidence="1 2" key="1">
    <citation type="submission" date="2023-03" db="EMBL/GenBank/DDBJ databases">
        <title>Bacillus Genome Sequencing.</title>
        <authorList>
            <person name="Dunlap C."/>
        </authorList>
    </citation>
    <scope>NUCLEOTIDE SEQUENCE [LARGE SCALE GENOMIC DNA]</scope>
    <source>
        <strain evidence="1 2">B-23453</strain>
    </source>
</reference>
<dbReference type="Proteomes" id="UP001341444">
    <property type="component" value="Unassembled WGS sequence"/>
</dbReference>
<organism evidence="1 2">
    <name type="scientific">Heyndrickxia acidicola</name>
    <dbReference type="NCBI Taxonomy" id="209389"/>
    <lineage>
        <taxon>Bacteria</taxon>
        <taxon>Bacillati</taxon>
        <taxon>Bacillota</taxon>
        <taxon>Bacilli</taxon>
        <taxon>Bacillales</taxon>
        <taxon>Bacillaceae</taxon>
        <taxon>Heyndrickxia</taxon>
    </lineage>
</organism>
<sequence>MSLLNPIVELNPKLIGVEGTRLLRDQLAIGRPRRNRVTVAQISQQDDQGTAEVYVKAQSRLEFRVD</sequence>
<dbReference type="RefSeq" id="WP_066267415.1">
    <property type="nucleotide sequence ID" value="NZ_JARMAB010000008.1"/>
</dbReference>
<protein>
    <submittedName>
        <fullName evidence="1">Uncharacterized protein</fullName>
    </submittedName>
</protein>
<evidence type="ECO:0000313" key="2">
    <source>
        <dbReference type="Proteomes" id="UP001341444"/>
    </source>
</evidence>